<dbReference type="STRING" id="623280.SAMN05660226_03623"/>
<dbReference type="Gene3D" id="3.40.50.2300">
    <property type="match status" value="1"/>
</dbReference>
<dbReference type="SUPFAM" id="SSF52172">
    <property type="entry name" value="CheY-like"/>
    <property type="match status" value="1"/>
</dbReference>
<dbReference type="AlphaFoldDB" id="A0A1T5EXH9"/>
<dbReference type="OrthoDB" id="711411at2"/>
<evidence type="ECO:0000313" key="3">
    <source>
        <dbReference type="EMBL" id="SKB88653.1"/>
    </source>
</evidence>
<feature type="domain" description="Response regulatory" evidence="2">
    <location>
        <begin position="9"/>
        <end position="122"/>
    </location>
</feature>
<dbReference type="PROSITE" id="PS50110">
    <property type="entry name" value="RESPONSE_REGULATORY"/>
    <property type="match status" value="1"/>
</dbReference>
<protein>
    <recommendedName>
        <fullName evidence="2">Response regulatory domain-containing protein</fullName>
    </recommendedName>
</protein>
<dbReference type="Proteomes" id="UP000190541">
    <property type="component" value="Unassembled WGS sequence"/>
</dbReference>
<accession>A0A1T5EXH9</accession>
<evidence type="ECO:0000256" key="1">
    <source>
        <dbReference type="PROSITE-ProRule" id="PRU00169"/>
    </source>
</evidence>
<dbReference type="InterPro" id="IPR011006">
    <property type="entry name" value="CheY-like_superfamily"/>
</dbReference>
<sequence length="128" mass="14362">MYSKFNRTTCLLIEDEALAIEMMEDYIGRRDDLVLLAVVSELSEVKDILVKHTPSIIFLDLFIPPGACGDFHFGKLPSNASIVIVSGTPPNLFRGILPKGDIYELFKPVSYDSFNRCVDEVLAKHLKD</sequence>
<feature type="modified residue" description="4-aspartylphosphate" evidence="1">
    <location>
        <position position="60"/>
    </location>
</feature>
<evidence type="ECO:0000313" key="4">
    <source>
        <dbReference type="Proteomes" id="UP000190541"/>
    </source>
</evidence>
<reference evidence="3 4" key="1">
    <citation type="submission" date="2017-02" db="EMBL/GenBank/DDBJ databases">
        <authorList>
            <person name="Peterson S.W."/>
        </authorList>
    </citation>
    <scope>NUCLEOTIDE SEQUENCE [LARGE SCALE GENOMIC DNA]</scope>
    <source>
        <strain evidence="3 4">DSM 22899</strain>
    </source>
</reference>
<name>A0A1T5EXH9_9SPHI</name>
<dbReference type="EMBL" id="FUYS01000012">
    <property type="protein sequence ID" value="SKB88653.1"/>
    <property type="molecule type" value="Genomic_DNA"/>
</dbReference>
<gene>
    <name evidence="3" type="ORF">SAMN05660226_03623</name>
</gene>
<proteinExistence type="predicted"/>
<dbReference type="RefSeq" id="WP_079718264.1">
    <property type="nucleotide sequence ID" value="NZ_FUYS01000012.1"/>
</dbReference>
<keyword evidence="4" id="KW-1185">Reference proteome</keyword>
<keyword evidence="1" id="KW-0597">Phosphoprotein</keyword>
<organism evidence="3 4">
    <name type="scientific">Parapedobacter luteus</name>
    <dbReference type="NCBI Taxonomy" id="623280"/>
    <lineage>
        <taxon>Bacteria</taxon>
        <taxon>Pseudomonadati</taxon>
        <taxon>Bacteroidota</taxon>
        <taxon>Sphingobacteriia</taxon>
        <taxon>Sphingobacteriales</taxon>
        <taxon>Sphingobacteriaceae</taxon>
        <taxon>Parapedobacter</taxon>
    </lineage>
</organism>
<dbReference type="GO" id="GO:0000160">
    <property type="term" value="P:phosphorelay signal transduction system"/>
    <property type="evidence" value="ECO:0007669"/>
    <property type="project" value="InterPro"/>
</dbReference>
<evidence type="ECO:0000259" key="2">
    <source>
        <dbReference type="PROSITE" id="PS50110"/>
    </source>
</evidence>
<dbReference type="InterPro" id="IPR001789">
    <property type="entry name" value="Sig_transdc_resp-reg_receiver"/>
</dbReference>